<feature type="region of interest" description="Disordered" evidence="1">
    <location>
        <begin position="204"/>
        <end position="224"/>
    </location>
</feature>
<protein>
    <submittedName>
        <fullName evidence="3">SCP2 sterol-binding domain-containing protein</fullName>
    </submittedName>
</protein>
<keyword evidence="4" id="KW-1185">Reference proteome</keyword>
<dbReference type="Proteomes" id="UP000631034">
    <property type="component" value="Unassembled WGS sequence"/>
</dbReference>
<reference evidence="3" key="1">
    <citation type="submission" date="2020-10" db="EMBL/GenBank/DDBJ databases">
        <title>Genome sequence of the unusual species of purple photosynthetic bacteria, Phaeovibrio sulfidiphilus DSM 23193, type strain.</title>
        <authorList>
            <person name="Kyndt J.A."/>
            <person name="Meyer T.E."/>
        </authorList>
    </citation>
    <scope>NUCLEOTIDE SEQUENCE</scope>
    <source>
        <strain evidence="3">DSM 23193</strain>
    </source>
</reference>
<proteinExistence type="predicted"/>
<dbReference type="RefSeq" id="WP_192532992.1">
    <property type="nucleotide sequence ID" value="NZ_JACZHT010000001.1"/>
</dbReference>
<evidence type="ECO:0000313" key="3">
    <source>
        <dbReference type="EMBL" id="MBE1236109.1"/>
    </source>
</evidence>
<name>A0A8J7CCT5_9PROT</name>
<dbReference type="Pfam" id="PF02036">
    <property type="entry name" value="SCP2"/>
    <property type="match status" value="1"/>
</dbReference>
<dbReference type="InterPro" id="IPR036527">
    <property type="entry name" value="SCP2_sterol-bd_dom_sf"/>
</dbReference>
<dbReference type="AlphaFoldDB" id="A0A8J7CCT5"/>
<organism evidence="3 4">
    <name type="scientific">Phaeovibrio sulfidiphilus</name>
    <dbReference type="NCBI Taxonomy" id="1220600"/>
    <lineage>
        <taxon>Bacteria</taxon>
        <taxon>Pseudomonadati</taxon>
        <taxon>Pseudomonadota</taxon>
        <taxon>Alphaproteobacteria</taxon>
        <taxon>Rhodospirillales</taxon>
        <taxon>Rhodospirillaceae</taxon>
        <taxon>Phaeovibrio</taxon>
    </lineage>
</organism>
<dbReference type="InterPro" id="IPR003033">
    <property type="entry name" value="SCP2_sterol-bd_dom"/>
</dbReference>
<dbReference type="EMBL" id="JACZHT010000001">
    <property type="protein sequence ID" value="MBE1236109.1"/>
    <property type="molecule type" value="Genomic_DNA"/>
</dbReference>
<evidence type="ECO:0000256" key="1">
    <source>
        <dbReference type="SAM" id="MobiDB-lite"/>
    </source>
</evidence>
<accession>A0A8J7CCT5</accession>
<comment type="caution">
    <text evidence="3">The sequence shown here is derived from an EMBL/GenBank/DDBJ whole genome shotgun (WGS) entry which is preliminary data.</text>
</comment>
<dbReference type="SUPFAM" id="SSF55718">
    <property type="entry name" value="SCP-like"/>
    <property type="match status" value="1"/>
</dbReference>
<gene>
    <name evidence="3" type="ORF">IHV25_00340</name>
</gene>
<evidence type="ECO:0000313" key="4">
    <source>
        <dbReference type="Proteomes" id="UP000631034"/>
    </source>
</evidence>
<evidence type="ECO:0000259" key="2">
    <source>
        <dbReference type="Pfam" id="PF02036"/>
    </source>
</evidence>
<feature type="domain" description="SCP2" evidence="2">
    <location>
        <begin position="56"/>
        <end position="135"/>
    </location>
</feature>
<sequence>MADASGLTPLILAGQLARPIPLSFMRRLAAPVFRRWVATWSGPLSNRLCDQTGILSIRPVGWPLCFDLHVGEQGPGSVSITLERPEDSVPTARVTATPEVLLKLMAAEDGPDGDGAFFSRALHIEGDTGLVMAFRYAIEDTGLNLHTLKNDLPRPFIRALEVSTRRLEPVHDRFSRDLAKMQELLLSPVRSEIARLNTRLKRLESAGTGPRRAKVVSRKELANG</sequence>